<keyword evidence="11 18" id="KW-0573">Peptidoglycan synthesis</keyword>
<feature type="binding site" evidence="18">
    <location>
        <position position="106"/>
    </location>
    <ligand>
        <name>Mg(2+)</name>
        <dbReference type="ChEBI" id="CHEBI:18420"/>
    </ligand>
</feature>
<evidence type="ECO:0000313" key="20">
    <source>
        <dbReference type="EMBL" id="MCJ2544054.1"/>
    </source>
</evidence>
<evidence type="ECO:0000256" key="16">
    <source>
        <dbReference type="ARBA" id="ARBA00048493"/>
    </source>
</evidence>
<keyword evidence="10 18" id="KW-0133">Cell shape</keyword>
<keyword evidence="9 18" id="KW-0460">Magnesium</keyword>
<evidence type="ECO:0000256" key="15">
    <source>
        <dbReference type="ARBA" id="ARBA00048247"/>
    </source>
</evidence>
<comment type="pathway">
    <text evidence="18">Nucleotide-sugar biosynthesis; UDP-N-acetyl-alpha-D-glucosamine biosynthesis; UDP-N-acetyl-alpha-D-glucosamine from N-acetyl-alpha-D-glucosamine 1-phosphate: step 1/1.</text>
</comment>
<evidence type="ECO:0000256" key="14">
    <source>
        <dbReference type="ARBA" id="ARBA00023316"/>
    </source>
</evidence>
<feature type="binding site" evidence="18">
    <location>
        <position position="158"/>
    </location>
    <ligand>
        <name>UDP-N-acetyl-alpha-D-glucosamine</name>
        <dbReference type="ChEBI" id="CHEBI:57705"/>
    </ligand>
</feature>
<feature type="binding site" evidence="18">
    <location>
        <position position="441"/>
    </location>
    <ligand>
        <name>acetyl-CoA</name>
        <dbReference type="ChEBI" id="CHEBI:57288"/>
    </ligand>
</feature>
<dbReference type="Gene3D" id="3.30.1330.80">
    <property type="entry name" value="Hypothetical protein, similar to alpha- acetolactate decarboxylase, domain 2"/>
    <property type="match status" value="1"/>
</dbReference>
<feature type="binding site" evidence="18">
    <location>
        <position position="350"/>
    </location>
    <ligand>
        <name>UDP-N-acetyl-alpha-D-glucosamine</name>
        <dbReference type="ChEBI" id="CHEBI:57705"/>
    </ligand>
</feature>
<evidence type="ECO:0000313" key="21">
    <source>
        <dbReference type="Proteomes" id="UP000830835"/>
    </source>
</evidence>
<evidence type="ECO:0000256" key="10">
    <source>
        <dbReference type="ARBA" id="ARBA00022960"/>
    </source>
</evidence>
<organism evidence="20 21">
    <name type="scientific">Thermostichus vulcanus str. 'Rupite'</name>
    <dbReference type="NCBI Taxonomy" id="2813851"/>
    <lineage>
        <taxon>Bacteria</taxon>
        <taxon>Bacillati</taxon>
        <taxon>Cyanobacteriota</taxon>
        <taxon>Cyanophyceae</taxon>
        <taxon>Thermostichales</taxon>
        <taxon>Thermostichaceae</taxon>
        <taxon>Thermostichus</taxon>
    </lineage>
</organism>
<comment type="catalytic activity">
    <reaction evidence="15 18">
        <text>alpha-D-glucosamine 1-phosphate + acetyl-CoA = N-acetyl-alpha-D-glucosamine 1-phosphate + CoA + H(+)</text>
        <dbReference type="Rhea" id="RHEA:13725"/>
        <dbReference type="ChEBI" id="CHEBI:15378"/>
        <dbReference type="ChEBI" id="CHEBI:57287"/>
        <dbReference type="ChEBI" id="CHEBI:57288"/>
        <dbReference type="ChEBI" id="CHEBI:57776"/>
        <dbReference type="ChEBI" id="CHEBI:58516"/>
        <dbReference type="EC" id="2.3.1.157"/>
    </reaction>
</comment>
<keyword evidence="21" id="KW-1185">Reference proteome</keyword>
<feature type="binding site" evidence="18">
    <location>
        <position position="76"/>
    </location>
    <ligand>
        <name>UDP-N-acetyl-alpha-D-glucosamine</name>
        <dbReference type="ChEBI" id="CHEBI:57705"/>
    </ligand>
</feature>
<feature type="binding site" evidence="18">
    <location>
        <position position="376"/>
    </location>
    <ligand>
        <name>UDP-N-acetyl-alpha-D-glucosamine</name>
        <dbReference type="ChEBI" id="CHEBI:57705"/>
    </ligand>
</feature>
<comment type="pathway">
    <text evidence="18">Nucleotide-sugar biosynthesis; UDP-N-acetyl-alpha-D-glucosamine biosynthesis; N-acetyl-alpha-D-glucosamine 1-phosphate from alpha-D-glucosamine 6-phosphate (route II): step 2/2.</text>
</comment>
<feature type="binding site" evidence="18">
    <location>
        <begin position="11"/>
        <end position="14"/>
    </location>
    <ligand>
        <name>UDP-N-acetyl-alpha-D-glucosamine</name>
        <dbReference type="ChEBI" id="CHEBI:57705"/>
    </ligand>
</feature>
<dbReference type="EC" id="2.3.1.157" evidence="18"/>
<feature type="active site" description="Proton acceptor" evidence="18">
    <location>
        <position position="362"/>
    </location>
</feature>
<keyword evidence="12 18" id="KW-0511">Multifunctional enzyme</keyword>
<proteinExistence type="inferred from homology"/>
<comment type="caution">
    <text evidence="20">The sequence shown here is derived from an EMBL/GenBank/DDBJ whole genome shotgun (WGS) entry which is preliminary data.</text>
</comment>
<evidence type="ECO:0000256" key="12">
    <source>
        <dbReference type="ARBA" id="ARBA00023268"/>
    </source>
</evidence>
<dbReference type="CDD" id="cd03353">
    <property type="entry name" value="LbH_GlmU_C"/>
    <property type="match status" value="1"/>
</dbReference>
<evidence type="ECO:0000256" key="6">
    <source>
        <dbReference type="ARBA" id="ARBA00022695"/>
    </source>
</evidence>
<dbReference type="InterPro" id="IPR038009">
    <property type="entry name" value="GlmU_C_LbH"/>
</dbReference>
<dbReference type="Gene3D" id="2.160.10.10">
    <property type="entry name" value="Hexapeptide repeat proteins"/>
    <property type="match status" value="1"/>
</dbReference>
<comment type="subunit">
    <text evidence="18">Homotrimer.</text>
</comment>
<feature type="region of interest" description="N-acetyltransferase" evidence="18">
    <location>
        <begin position="251"/>
        <end position="609"/>
    </location>
</feature>
<dbReference type="InterPro" id="IPR029044">
    <property type="entry name" value="Nucleotide-diphossugar_trans"/>
</dbReference>
<feature type="region of interest" description="Linker" evidence="18">
    <location>
        <begin position="230"/>
        <end position="250"/>
    </location>
</feature>
<evidence type="ECO:0000256" key="5">
    <source>
        <dbReference type="ARBA" id="ARBA00022679"/>
    </source>
</evidence>
<dbReference type="InterPro" id="IPR001451">
    <property type="entry name" value="Hexapep"/>
</dbReference>
<comment type="subcellular location">
    <subcellularLocation>
        <location evidence="1 18">Cytoplasm</location>
    </subcellularLocation>
</comment>
<comment type="caution">
    <text evidence="18">Lacks conserved residue(s) required for the propagation of feature annotation.</text>
</comment>
<keyword evidence="13 18" id="KW-0012">Acyltransferase</keyword>
<evidence type="ECO:0000256" key="13">
    <source>
        <dbReference type="ARBA" id="ARBA00023315"/>
    </source>
</evidence>
<keyword evidence="7 18" id="KW-0479">Metal-binding</keyword>
<dbReference type="InterPro" id="IPR025877">
    <property type="entry name" value="MobA-like_NTP_Trfase"/>
</dbReference>
<evidence type="ECO:0000256" key="1">
    <source>
        <dbReference type="ARBA" id="ARBA00004496"/>
    </source>
</evidence>
<feature type="binding site" evidence="18">
    <location>
        <position position="227"/>
    </location>
    <ligand>
        <name>Mg(2+)</name>
        <dbReference type="ChEBI" id="CHEBI:18420"/>
    </ligand>
</feature>
<dbReference type="PANTHER" id="PTHR43584:SF3">
    <property type="entry name" value="BIFUNCTIONAL PROTEIN GLMU"/>
    <property type="match status" value="1"/>
</dbReference>
<dbReference type="Pfam" id="PF12804">
    <property type="entry name" value="NTP_transf_3"/>
    <property type="match status" value="1"/>
</dbReference>
<comment type="similarity">
    <text evidence="3 18">In the N-terminal section; belongs to the N-acetylglucosamine-1-phosphate uridyltransferase family.</text>
</comment>
<accession>A0ABT0CE48</accession>
<dbReference type="InterPro" id="IPR005882">
    <property type="entry name" value="Bifunctional_GlmU"/>
</dbReference>
<keyword evidence="14 18" id="KW-0961">Cell wall biogenesis/degradation</keyword>
<dbReference type="Gene3D" id="3.90.550.10">
    <property type="entry name" value="Spore Coat Polysaccharide Biosynthesis Protein SpsA, Chain A"/>
    <property type="match status" value="1"/>
</dbReference>
<feature type="binding site" evidence="18">
    <location>
        <position position="173"/>
    </location>
    <ligand>
        <name>UDP-N-acetyl-alpha-D-glucosamine</name>
        <dbReference type="ChEBI" id="CHEBI:57705"/>
    </ligand>
</feature>
<comment type="catalytic activity">
    <reaction evidence="16 18">
        <text>N-acetyl-alpha-D-glucosamine 1-phosphate + UTP + H(+) = UDP-N-acetyl-alpha-D-glucosamine + diphosphate</text>
        <dbReference type="Rhea" id="RHEA:13509"/>
        <dbReference type="ChEBI" id="CHEBI:15378"/>
        <dbReference type="ChEBI" id="CHEBI:33019"/>
        <dbReference type="ChEBI" id="CHEBI:46398"/>
        <dbReference type="ChEBI" id="CHEBI:57705"/>
        <dbReference type="ChEBI" id="CHEBI:57776"/>
        <dbReference type="EC" id="2.7.7.23"/>
    </reaction>
</comment>
<keyword evidence="5 18" id="KW-0808">Transferase</keyword>
<evidence type="ECO:0000256" key="4">
    <source>
        <dbReference type="ARBA" id="ARBA00022490"/>
    </source>
</evidence>
<evidence type="ECO:0000259" key="19">
    <source>
        <dbReference type="PROSITE" id="PS51742"/>
    </source>
</evidence>
<evidence type="ECO:0000256" key="3">
    <source>
        <dbReference type="ARBA" id="ARBA00007947"/>
    </source>
</evidence>
<dbReference type="NCBIfam" id="TIGR01173">
    <property type="entry name" value="glmU"/>
    <property type="match status" value="1"/>
</dbReference>
<feature type="domain" description="PPC" evidence="19">
    <location>
        <begin position="467"/>
        <end position="598"/>
    </location>
</feature>
<comment type="pathway">
    <text evidence="18">Bacterial outer membrane biogenesis; LPS lipid A biosynthesis.</text>
</comment>
<name>A0ABT0CE48_THEVL</name>
<comment type="similarity">
    <text evidence="2 18">In the C-terminal section; belongs to the transferase hexapeptide repeat family.</text>
</comment>
<keyword evidence="8 18" id="KW-0677">Repeat</keyword>
<dbReference type="Pfam" id="PF00132">
    <property type="entry name" value="Hexapep"/>
    <property type="match status" value="1"/>
</dbReference>
<feature type="binding site" evidence="18">
    <location>
        <begin position="385"/>
        <end position="386"/>
    </location>
    <ligand>
        <name>acetyl-CoA</name>
        <dbReference type="ChEBI" id="CHEBI:57288"/>
    </ligand>
</feature>
<dbReference type="InterPro" id="IPR005175">
    <property type="entry name" value="PPC_dom"/>
</dbReference>
<evidence type="ECO:0000256" key="18">
    <source>
        <dbReference type="HAMAP-Rule" id="MF_01631"/>
    </source>
</evidence>
<keyword evidence="6 18" id="KW-0548">Nucleotidyltransferase</keyword>
<gene>
    <name evidence="18 20" type="primary">glmU</name>
    <name evidence="20" type="ORF">JX360_14265</name>
</gene>
<feature type="binding site" evidence="18">
    <location>
        <position position="422"/>
    </location>
    <ligand>
        <name>acetyl-CoA</name>
        <dbReference type="ChEBI" id="CHEBI:57288"/>
    </ligand>
</feature>
<evidence type="ECO:0000256" key="2">
    <source>
        <dbReference type="ARBA" id="ARBA00007707"/>
    </source>
</evidence>
<feature type="binding site" evidence="18">
    <location>
        <position position="365"/>
    </location>
    <ligand>
        <name>UDP-N-acetyl-alpha-D-glucosamine</name>
        <dbReference type="ChEBI" id="CHEBI:57705"/>
    </ligand>
</feature>
<feature type="binding site" evidence="18">
    <location>
        <position position="227"/>
    </location>
    <ligand>
        <name>UDP-N-acetyl-alpha-D-glucosamine</name>
        <dbReference type="ChEBI" id="CHEBI:57705"/>
    </ligand>
</feature>
<feature type="binding site" evidence="18">
    <location>
        <position position="143"/>
    </location>
    <ligand>
        <name>UDP-N-acetyl-alpha-D-glucosamine</name>
        <dbReference type="ChEBI" id="CHEBI:57705"/>
    </ligand>
</feature>
<feature type="region of interest" description="Pyrophosphorylase" evidence="18">
    <location>
        <begin position="1"/>
        <end position="229"/>
    </location>
</feature>
<evidence type="ECO:0000256" key="17">
    <source>
        <dbReference type="ARBA" id="ARBA00049628"/>
    </source>
</evidence>
<evidence type="ECO:0000256" key="8">
    <source>
        <dbReference type="ARBA" id="ARBA00022737"/>
    </source>
</evidence>
<evidence type="ECO:0000256" key="7">
    <source>
        <dbReference type="ARBA" id="ARBA00022723"/>
    </source>
</evidence>
<comment type="function">
    <text evidence="17 18">Catalyzes the last two sequential reactions in the de novo biosynthetic pathway for UDP-N-acetylglucosamine (UDP-GlcNAc). The C-terminal domain catalyzes the transfer of acetyl group from acetyl coenzyme A to glucosamine-1-phosphate (GlcN-1-P) to produce N-acetylglucosamine-1-phosphate (GlcNAc-1-P), which is converted into UDP-GlcNAc by the transfer of uridine 5-monophosphate (from uridine 5-triphosphate), a reaction catalyzed by the N-terminal domain.</text>
</comment>
<dbReference type="SUPFAM" id="SSF53448">
    <property type="entry name" value="Nucleotide-diphospho-sugar transferases"/>
    <property type="match status" value="1"/>
</dbReference>
<dbReference type="CDD" id="cd11378">
    <property type="entry name" value="DUF296"/>
    <property type="match status" value="1"/>
</dbReference>
<dbReference type="GO" id="GO:0019134">
    <property type="term" value="F:glucosamine-1-phosphate N-acetyltransferase activity"/>
    <property type="evidence" value="ECO:0007669"/>
    <property type="project" value="UniProtKB-EC"/>
</dbReference>
<dbReference type="HAMAP" id="MF_01631">
    <property type="entry name" value="GlmU"/>
    <property type="match status" value="1"/>
</dbReference>
<comment type="cofactor">
    <cofactor evidence="18">
        <name>Mg(2+)</name>
        <dbReference type="ChEBI" id="CHEBI:18420"/>
    </cofactor>
    <text evidence="18">Binds 1 Mg(2+) ion per subunit.</text>
</comment>
<dbReference type="EC" id="2.7.7.23" evidence="18"/>
<evidence type="ECO:0000256" key="11">
    <source>
        <dbReference type="ARBA" id="ARBA00022984"/>
    </source>
</evidence>
<reference evidence="20" key="1">
    <citation type="submission" date="2021-02" db="EMBL/GenBank/DDBJ databases">
        <title>The CRISPR/cas machinery reduction and long-range gene transfer in the hot spring cyanobacterium Synechococcus.</title>
        <authorList>
            <person name="Dvorak P."/>
            <person name="Jahodarova E."/>
            <person name="Hasler P."/>
            <person name="Poulickova A."/>
        </authorList>
    </citation>
    <scope>NUCLEOTIDE SEQUENCE</scope>
    <source>
        <strain evidence="20">Rupite</strain>
    </source>
</reference>
<dbReference type="Pfam" id="PF03479">
    <property type="entry name" value="PCC"/>
    <property type="match status" value="1"/>
</dbReference>
<feature type="binding site" evidence="18">
    <location>
        <position position="379"/>
    </location>
    <ligand>
        <name>acetyl-CoA</name>
        <dbReference type="ChEBI" id="CHEBI:57288"/>
    </ligand>
</feature>
<feature type="binding site" evidence="18">
    <location>
        <begin position="81"/>
        <end position="82"/>
    </location>
    <ligand>
        <name>UDP-N-acetyl-alpha-D-glucosamine</name>
        <dbReference type="ChEBI" id="CHEBI:57705"/>
    </ligand>
</feature>
<sequence>MVERQLAVAILAAGKGTRMRSNLPKVLHKLGSLSLIERLLRTVLTLGPHRCLVIVGYQQEQVRQTLADYPVEFVEQREQLGTGHAVQQLLPLLPEFHGDLLVINGDVPLLRAETLQALVERHRQVGPRVTLLSAQVADPYGYGRVFCDAQQRILELVEERDCTPAQRQNRRVNSGVYCFDWVALAQVLPKLTSNNAQQEYYLTDAVGWVGKAIALDVSDPQEIVGVNDRRQLAQAHQILQDRLKDAWMEAGVTFVDPDSVSLEETVQLAPDVIIEPQTHLRGTCRIGSRTRLGPGSLIDSSTIGTDCQILYSVVSHSQIGDHVWVGPYAHVRPHSQIADYCRIGNFVETKNAQIGSHSNAAHLSYLGDAKLGSQVNIGAGTIIANYDGQQKHFTEIGDRSKTGANSVLVAPLKVGSDVTIAAGTTIPPRQDLPDDCLAIARPHPVIKPGWRLGIRSTHPLAPKTPSVGSLRIYPLRLCPGQDLKQELEQFARQQPLQAGFVLSAVGSLTQATLRLADQTEDHLLVERLEILALHGSLCADGLHLHLTVADCQGKTWGGHLRPGCLIYTTAELVLADSLEHRFSRQLDPTTGYLELQIEQAAADPSPPLP</sequence>
<keyword evidence="4 18" id="KW-0963">Cytoplasm</keyword>
<dbReference type="SUPFAM" id="SSF51161">
    <property type="entry name" value="Trimeric LpxA-like enzymes"/>
    <property type="match status" value="1"/>
</dbReference>
<dbReference type="CDD" id="cd02540">
    <property type="entry name" value="GT2_GlmU_N_bac"/>
    <property type="match status" value="1"/>
</dbReference>
<evidence type="ECO:0000256" key="9">
    <source>
        <dbReference type="ARBA" id="ARBA00022842"/>
    </source>
</evidence>
<feature type="binding site" evidence="18">
    <location>
        <position position="332"/>
    </location>
    <ligand>
        <name>UDP-N-acetyl-alpha-D-glucosamine</name>
        <dbReference type="ChEBI" id="CHEBI:57705"/>
    </ligand>
</feature>
<protein>
    <recommendedName>
        <fullName evidence="18">Bifunctional protein GlmU</fullName>
    </recommendedName>
    <domain>
        <recommendedName>
            <fullName evidence="18">UDP-N-acetylglucosamine pyrophosphorylase</fullName>
            <ecNumber evidence="18">2.7.7.23</ecNumber>
        </recommendedName>
        <alternativeName>
            <fullName evidence="18">N-acetylglucosamine-1-phosphate uridyltransferase</fullName>
        </alternativeName>
    </domain>
    <domain>
        <recommendedName>
            <fullName evidence="18">Glucosamine-1-phosphate N-acetyltransferase</fullName>
            <ecNumber evidence="18">2.3.1.157</ecNumber>
        </recommendedName>
    </domain>
</protein>
<dbReference type="InterPro" id="IPR050065">
    <property type="entry name" value="GlmU-like"/>
</dbReference>
<dbReference type="EMBL" id="JAFIRA010000045">
    <property type="protein sequence ID" value="MCJ2544054.1"/>
    <property type="molecule type" value="Genomic_DNA"/>
</dbReference>
<dbReference type="NCBIfam" id="NF010940">
    <property type="entry name" value="PRK14360.1"/>
    <property type="match status" value="1"/>
</dbReference>
<dbReference type="InterPro" id="IPR011004">
    <property type="entry name" value="Trimer_LpxA-like_sf"/>
</dbReference>
<dbReference type="PROSITE" id="PS51742">
    <property type="entry name" value="PPC"/>
    <property type="match status" value="1"/>
</dbReference>
<dbReference type="Proteomes" id="UP000830835">
    <property type="component" value="Unassembled WGS sequence"/>
</dbReference>
<dbReference type="GO" id="GO:0003977">
    <property type="term" value="F:UDP-N-acetylglucosamine diphosphorylase activity"/>
    <property type="evidence" value="ECO:0007669"/>
    <property type="project" value="UniProtKB-EC"/>
</dbReference>
<dbReference type="PANTHER" id="PTHR43584">
    <property type="entry name" value="NUCLEOTIDYL TRANSFERASE"/>
    <property type="match status" value="1"/>
</dbReference>
<dbReference type="SUPFAM" id="SSF117856">
    <property type="entry name" value="AF0104/ALDC/Ptd012-like"/>
    <property type="match status" value="1"/>
</dbReference>
<feature type="binding site" evidence="18">
    <location>
        <position position="25"/>
    </location>
    <ligand>
        <name>UDP-N-acetyl-alpha-D-glucosamine</name>
        <dbReference type="ChEBI" id="CHEBI:57705"/>
    </ligand>
</feature>